<name>A0AAC8QHQ9_9BACT</name>
<keyword evidence="4 10" id="KW-0238">DNA-binding</keyword>
<reference evidence="10 11" key="1">
    <citation type="submission" date="2015-05" db="EMBL/GenBank/DDBJ databases">
        <title>Genome assembly of Archangium gephyra DSM 2261.</title>
        <authorList>
            <person name="Sharma G."/>
            <person name="Subramanian S."/>
        </authorList>
    </citation>
    <scope>NUCLEOTIDE SEQUENCE [LARGE SCALE GENOMIC DNA]</scope>
    <source>
        <strain evidence="10 11">DSM 2261</strain>
    </source>
</reference>
<dbReference type="InterPro" id="IPR011006">
    <property type="entry name" value="CheY-like_superfamily"/>
</dbReference>
<keyword evidence="1" id="KW-0547">Nucleotide-binding</keyword>
<dbReference type="SMART" id="SM00382">
    <property type="entry name" value="AAA"/>
    <property type="match status" value="1"/>
</dbReference>
<dbReference type="GO" id="GO:0006355">
    <property type="term" value="P:regulation of DNA-templated transcription"/>
    <property type="evidence" value="ECO:0007669"/>
    <property type="project" value="InterPro"/>
</dbReference>
<dbReference type="AlphaFoldDB" id="A0AAC8QHQ9"/>
<evidence type="ECO:0000256" key="3">
    <source>
        <dbReference type="ARBA" id="ARBA00023015"/>
    </source>
</evidence>
<dbReference type="PROSITE" id="PS00675">
    <property type="entry name" value="SIGMA54_INTERACT_1"/>
    <property type="match status" value="1"/>
</dbReference>
<dbReference type="PANTHER" id="PTHR32071">
    <property type="entry name" value="TRANSCRIPTIONAL REGULATORY PROTEIN"/>
    <property type="match status" value="1"/>
</dbReference>
<dbReference type="InterPro" id="IPR003593">
    <property type="entry name" value="AAA+_ATPase"/>
</dbReference>
<feature type="domain" description="Sigma-54 factor interaction" evidence="8">
    <location>
        <begin position="141"/>
        <end position="370"/>
    </location>
</feature>
<dbReference type="KEGG" id="age:AA314_09331"/>
<feature type="domain" description="Response regulatory" evidence="9">
    <location>
        <begin position="4"/>
        <end position="118"/>
    </location>
</feature>
<dbReference type="InterPro" id="IPR025944">
    <property type="entry name" value="Sigma_54_int_dom_CS"/>
</dbReference>
<accession>A0AAC8QHQ9</accession>
<dbReference type="SUPFAM" id="SSF52540">
    <property type="entry name" value="P-loop containing nucleoside triphosphate hydrolases"/>
    <property type="match status" value="1"/>
</dbReference>
<dbReference type="Pfam" id="PF25601">
    <property type="entry name" value="AAA_lid_14"/>
    <property type="match status" value="1"/>
</dbReference>
<keyword evidence="5" id="KW-0804">Transcription</keyword>
<dbReference type="SUPFAM" id="SSF52172">
    <property type="entry name" value="CheY-like"/>
    <property type="match status" value="1"/>
</dbReference>
<dbReference type="PROSITE" id="PS50110">
    <property type="entry name" value="RESPONSE_REGULATORY"/>
    <property type="match status" value="1"/>
</dbReference>
<dbReference type="CDD" id="cd00009">
    <property type="entry name" value="AAA"/>
    <property type="match status" value="1"/>
</dbReference>
<evidence type="ECO:0000256" key="6">
    <source>
        <dbReference type="PROSITE-ProRule" id="PRU00169"/>
    </source>
</evidence>
<proteinExistence type="predicted"/>
<evidence type="ECO:0000259" key="9">
    <source>
        <dbReference type="PROSITE" id="PS50110"/>
    </source>
</evidence>
<sequence length="469" mass="51438">MSTSLLLVDDDRSFSSLAASVLTQEGFRVRTARSLHETRTALAREAPDLVILDRRLPDGDGLAFLPELRTLVPDAVVLMATAHGDIASAVEAIKAGARDYLSKPVELDDLVLRARRAAEDVQLQERLRRAESALGGRHRMLVPRSPAMRHTLQMLERIATSPRSPVLLLGETGVGKEVLARHLHVLRGEQGPFVHVNCAALPDTMVESELFGHERGAFTDARTARRGLVEVANGGLLFLDEVGELPLALQAKLLTFLDKGAFRRLGGSTELSSTARVVAATNRDLQQEVAAGRFREDLYFRLSVFKVDIPPLRERREDVLPLSESLVAELCAELGRRPVGFSTAARERLERYPFPGNVRELRNVLERALVLEPGPNLELEALAPRPGAPPSCPTPMPSSWPAPRLPWRTSSAGTCAMSSSAWKAAAWMPPERSASPTPPSCASWARSRRGEQASTSRFFHRPRAPLQIS</sequence>
<feature type="region of interest" description="Disordered" evidence="7">
    <location>
        <begin position="426"/>
        <end position="469"/>
    </location>
</feature>
<evidence type="ECO:0000259" key="8">
    <source>
        <dbReference type="PROSITE" id="PS50045"/>
    </source>
</evidence>
<evidence type="ECO:0000256" key="1">
    <source>
        <dbReference type="ARBA" id="ARBA00022741"/>
    </source>
</evidence>
<dbReference type="Pfam" id="PF00158">
    <property type="entry name" value="Sigma54_activat"/>
    <property type="match status" value="1"/>
</dbReference>
<dbReference type="EMBL" id="CP011509">
    <property type="protein sequence ID" value="AKJ07705.1"/>
    <property type="molecule type" value="Genomic_DNA"/>
</dbReference>
<dbReference type="GO" id="GO:0000160">
    <property type="term" value="P:phosphorelay signal transduction system"/>
    <property type="evidence" value="ECO:0007669"/>
    <property type="project" value="InterPro"/>
</dbReference>
<dbReference type="InterPro" id="IPR002078">
    <property type="entry name" value="Sigma_54_int"/>
</dbReference>
<evidence type="ECO:0000256" key="4">
    <source>
        <dbReference type="ARBA" id="ARBA00023125"/>
    </source>
</evidence>
<dbReference type="InterPro" id="IPR001789">
    <property type="entry name" value="Sig_transdc_resp-reg_receiver"/>
</dbReference>
<gene>
    <name evidence="10" type="ORF">AA314_09331</name>
</gene>
<evidence type="ECO:0000256" key="2">
    <source>
        <dbReference type="ARBA" id="ARBA00022840"/>
    </source>
</evidence>
<keyword evidence="6" id="KW-0597">Phosphoprotein</keyword>
<evidence type="ECO:0000256" key="5">
    <source>
        <dbReference type="ARBA" id="ARBA00023163"/>
    </source>
</evidence>
<evidence type="ECO:0000256" key="7">
    <source>
        <dbReference type="SAM" id="MobiDB-lite"/>
    </source>
</evidence>
<dbReference type="Gene3D" id="3.40.50.2300">
    <property type="match status" value="1"/>
</dbReference>
<dbReference type="PANTHER" id="PTHR32071:SF117">
    <property type="entry name" value="PTS-DEPENDENT DIHYDROXYACETONE KINASE OPERON REGULATORY PROTEIN-RELATED"/>
    <property type="match status" value="1"/>
</dbReference>
<dbReference type="SMART" id="SM00448">
    <property type="entry name" value="REC"/>
    <property type="match status" value="1"/>
</dbReference>
<dbReference type="InterPro" id="IPR058031">
    <property type="entry name" value="AAA_lid_NorR"/>
</dbReference>
<dbReference type="GO" id="GO:0005524">
    <property type="term" value="F:ATP binding"/>
    <property type="evidence" value="ECO:0007669"/>
    <property type="project" value="UniProtKB-KW"/>
</dbReference>
<evidence type="ECO:0000313" key="10">
    <source>
        <dbReference type="EMBL" id="AKJ07705.1"/>
    </source>
</evidence>
<dbReference type="InterPro" id="IPR025662">
    <property type="entry name" value="Sigma_54_int_dom_ATP-bd_1"/>
</dbReference>
<dbReference type="PROSITE" id="PS00688">
    <property type="entry name" value="SIGMA54_INTERACT_3"/>
    <property type="match status" value="1"/>
</dbReference>
<dbReference type="GO" id="GO:0003677">
    <property type="term" value="F:DNA binding"/>
    <property type="evidence" value="ECO:0007669"/>
    <property type="project" value="UniProtKB-KW"/>
</dbReference>
<dbReference type="FunFam" id="3.40.50.300:FF:000006">
    <property type="entry name" value="DNA-binding transcriptional regulator NtrC"/>
    <property type="match status" value="1"/>
</dbReference>
<dbReference type="PROSITE" id="PS50045">
    <property type="entry name" value="SIGMA54_INTERACT_4"/>
    <property type="match status" value="1"/>
</dbReference>
<evidence type="ECO:0000313" key="11">
    <source>
        <dbReference type="Proteomes" id="UP000035579"/>
    </source>
</evidence>
<dbReference type="InterPro" id="IPR027417">
    <property type="entry name" value="P-loop_NTPase"/>
</dbReference>
<organism evidence="10 11">
    <name type="scientific">Archangium gephyra</name>
    <dbReference type="NCBI Taxonomy" id="48"/>
    <lineage>
        <taxon>Bacteria</taxon>
        <taxon>Pseudomonadati</taxon>
        <taxon>Myxococcota</taxon>
        <taxon>Myxococcia</taxon>
        <taxon>Myxococcales</taxon>
        <taxon>Cystobacterineae</taxon>
        <taxon>Archangiaceae</taxon>
        <taxon>Archangium</taxon>
    </lineage>
</organism>
<protein>
    <submittedName>
        <fullName evidence="10">Sigma-54 dependent DNA-binding response regulator</fullName>
    </submittedName>
</protein>
<feature type="modified residue" description="4-aspartylphosphate" evidence="6">
    <location>
        <position position="53"/>
    </location>
</feature>
<keyword evidence="3" id="KW-0805">Transcription regulation</keyword>
<dbReference type="Pfam" id="PF00072">
    <property type="entry name" value="Response_reg"/>
    <property type="match status" value="1"/>
</dbReference>
<dbReference type="Proteomes" id="UP000035579">
    <property type="component" value="Chromosome"/>
</dbReference>
<keyword evidence="2" id="KW-0067">ATP-binding</keyword>
<dbReference type="Gene3D" id="1.10.8.60">
    <property type="match status" value="1"/>
</dbReference>
<dbReference type="Gene3D" id="3.40.50.300">
    <property type="entry name" value="P-loop containing nucleotide triphosphate hydrolases"/>
    <property type="match status" value="1"/>
</dbReference>